<sequence>MAHSTTPASASVDIKKERLSFAKIAAAGIKPPNALQNLNTNSHNNQKQDVTSTPRAGDTIVTPSNGTAQPAVAVPKPKKLIQLQSKDTKDTLNHSSNGPEVRVQIVDSAPSRAEPPAPDGYLVPAASDDAGTQVSSSSDSNKPPSVDGKSVASGTTFALDEKESLRPDDSASVKAAEEEDMYSASGSGMPSRVGSDDGVRAFRDQLREISAMEPSRRGGPPPTFAAATRGVLYVPPQGPGIGAVPSPARGAPTSNPSVDFPPDPKLLEALENPRDRVWVLKLEQDVIDFVKDNKESSLILPQCHSFYRLLAHKMADYYMLAHHIEDATCPNSAVRLYKTPNCRIPPPLTGVTAPSTAASTPPPTAPAMKILRRGVDGPAIANGSNLPSKSASEAGDSGDEKKKAPVTREEREARYEAARLRIMGSAKPTDSPETPKEKQDSRSSSATGKKSKKKAREDNDDGFEARSAYSNYYNTSFGSEGIATPPYGYPSTESAPNQYAMPYGQPTQGASYQSTPMQGHANSAWAQQPYNYVDPTQAWAQSQTGAYDLSADFQRNMSFQSTMSPQTTNLGYGQNYSQGYSQQYYAPQQGWQPQQQYSMPTQAAQPGYGYGQVGPVNVHSSPTSQTLDPAQPYAFGQLPSQTIGRPPNKNEHPLPGSYKGKNFNPQSQAFVPGQADARSFSPYGSPVAQVGFSQPMPAQPPQLSRHSSAQSQGSSFPSPHQSQPQTPQHRMPGQPLTHPLPHGPVFPRQPSPNVPLPPKPGSMQPLPNMQPPSTSPSANPAAQNQSILAKWGAPSSLPAKPPPANEPFDSAKITQIQRQPFNAAAAARQQAGYPVRM</sequence>
<feature type="domain" description="SUZ" evidence="4">
    <location>
        <begin position="343"/>
        <end position="427"/>
    </location>
</feature>
<dbReference type="AlphaFoldDB" id="A0A8H6VHV7"/>
<feature type="compositionally biased region" description="Pro residues" evidence="2">
    <location>
        <begin position="741"/>
        <end position="760"/>
    </location>
</feature>
<dbReference type="SUPFAM" id="SSF82708">
    <property type="entry name" value="R3H domain"/>
    <property type="match status" value="1"/>
</dbReference>
<dbReference type="Proteomes" id="UP000660729">
    <property type="component" value="Unassembled WGS sequence"/>
</dbReference>
<dbReference type="OrthoDB" id="278430at2759"/>
<dbReference type="GO" id="GO:0003676">
    <property type="term" value="F:nucleic acid binding"/>
    <property type="evidence" value="ECO:0007669"/>
    <property type="project" value="UniProtKB-UniRule"/>
</dbReference>
<feature type="compositionally biased region" description="Low complexity" evidence="2">
    <location>
        <begin position="704"/>
        <end position="728"/>
    </location>
</feature>
<proteinExistence type="predicted"/>
<dbReference type="InterPro" id="IPR051937">
    <property type="entry name" value="R3H_domain_containing"/>
</dbReference>
<feature type="domain" description="R3H" evidence="3">
    <location>
        <begin position="276"/>
        <end position="340"/>
    </location>
</feature>
<accession>A0A8H6VHV7</accession>
<feature type="region of interest" description="Disordered" evidence="2">
    <location>
        <begin position="346"/>
        <end position="462"/>
    </location>
</feature>
<feature type="compositionally biased region" description="Polar residues" evidence="2">
    <location>
        <begin position="382"/>
        <end position="391"/>
    </location>
</feature>
<feature type="compositionally biased region" description="Polar residues" evidence="2">
    <location>
        <begin position="34"/>
        <end position="54"/>
    </location>
</feature>
<dbReference type="GO" id="GO:0006012">
    <property type="term" value="P:galactose metabolic process"/>
    <property type="evidence" value="ECO:0007669"/>
    <property type="project" value="TreeGrafter"/>
</dbReference>
<dbReference type="PANTHER" id="PTHR15672:SF8">
    <property type="entry name" value="PROTEIN ENCORE"/>
    <property type="match status" value="1"/>
</dbReference>
<keyword evidence="1" id="KW-0597">Phosphoprotein</keyword>
<evidence type="ECO:0000259" key="4">
    <source>
        <dbReference type="PROSITE" id="PS51673"/>
    </source>
</evidence>
<evidence type="ECO:0000259" key="3">
    <source>
        <dbReference type="PROSITE" id="PS51061"/>
    </source>
</evidence>
<dbReference type="Pfam" id="PF01424">
    <property type="entry name" value="R3H"/>
    <property type="match status" value="1"/>
</dbReference>
<dbReference type="PROSITE" id="PS51673">
    <property type="entry name" value="SUZ"/>
    <property type="match status" value="1"/>
</dbReference>
<evidence type="ECO:0000256" key="1">
    <source>
        <dbReference type="ARBA" id="ARBA00022553"/>
    </source>
</evidence>
<feature type="region of interest" description="Disordered" evidence="2">
    <location>
        <begin position="32"/>
        <end position="197"/>
    </location>
</feature>
<evidence type="ECO:0000313" key="6">
    <source>
        <dbReference type="Proteomes" id="UP000660729"/>
    </source>
</evidence>
<dbReference type="CDD" id="cd02642">
    <property type="entry name" value="R3H_encore_like"/>
    <property type="match status" value="1"/>
</dbReference>
<comment type="caution">
    <text evidence="5">The sequence shown here is derived from an EMBL/GenBank/DDBJ whole genome shotgun (WGS) entry which is preliminary data.</text>
</comment>
<dbReference type="Pfam" id="PF12752">
    <property type="entry name" value="SUZ"/>
    <property type="match status" value="1"/>
</dbReference>
<feature type="compositionally biased region" description="Low complexity" evidence="2">
    <location>
        <begin position="134"/>
        <end position="147"/>
    </location>
</feature>
<dbReference type="Gene3D" id="3.30.1370.50">
    <property type="entry name" value="R3H-like domain"/>
    <property type="match status" value="1"/>
</dbReference>
<feature type="compositionally biased region" description="Polar residues" evidence="2">
    <location>
        <begin position="505"/>
        <end position="520"/>
    </location>
</feature>
<feature type="compositionally biased region" description="Polar residues" evidence="2">
    <location>
        <begin position="619"/>
        <end position="628"/>
    </location>
</feature>
<dbReference type="InterPro" id="IPR001374">
    <property type="entry name" value="R3H_dom"/>
</dbReference>
<evidence type="ECO:0000313" key="5">
    <source>
        <dbReference type="EMBL" id="KAF7192988.1"/>
    </source>
</evidence>
<keyword evidence="6" id="KW-1185">Reference proteome</keyword>
<feature type="region of interest" description="Disordered" evidence="2">
    <location>
        <begin position="498"/>
        <end position="520"/>
    </location>
</feature>
<dbReference type="PANTHER" id="PTHR15672">
    <property type="entry name" value="CAMP-REGULATED PHOSPHOPROTEIN 21 RELATED R3H DOMAIN CONTAINING PROTEIN"/>
    <property type="match status" value="1"/>
</dbReference>
<organism evidence="5 6">
    <name type="scientific">Pseudocercospora fuligena</name>
    <dbReference type="NCBI Taxonomy" id="685502"/>
    <lineage>
        <taxon>Eukaryota</taxon>
        <taxon>Fungi</taxon>
        <taxon>Dikarya</taxon>
        <taxon>Ascomycota</taxon>
        <taxon>Pezizomycotina</taxon>
        <taxon>Dothideomycetes</taxon>
        <taxon>Dothideomycetidae</taxon>
        <taxon>Mycosphaerellales</taxon>
        <taxon>Mycosphaerellaceae</taxon>
        <taxon>Pseudocercospora</taxon>
    </lineage>
</organism>
<feature type="region of interest" description="Disordered" evidence="2">
    <location>
        <begin position="619"/>
        <end position="812"/>
    </location>
</feature>
<dbReference type="InterPro" id="IPR024771">
    <property type="entry name" value="SUZ"/>
</dbReference>
<dbReference type="EMBL" id="JABCIY010000098">
    <property type="protein sequence ID" value="KAF7192988.1"/>
    <property type="molecule type" value="Genomic_DNA"/>
</dbReference>
<dbReference type="InterPro" id="IPR036867">
    <property type="entry name" value="R3H_dom_sf"/>
</dbReference>
<reference evidence="5" key="1">
    <citation type="submission" date="2020-04" db="EMBL/GenBank/DDBJ databases">
        <title>Draft genome resource of the tomato pathogen Pseudocercospora fuligena.</title>
        <authorList>
            <person name="Zaccaron A."/>
        </authorList>
    </citation>
    <scope>NUCLEOTIDE SEQUENCE</scope>
    <source>
        <strain evidence="5">PF001</strain>
    </source>
</reference>
<feature type="compositionally biased region" description="Basic and acidic residues" evidence="2">
    <location>
        <begin position="159"/>
        <end position="171"/>
    </location>
</feature>
<gene>
    <name evidence="5" type="ORF">HII31_05679</name>
</gene>
<name>A0A8H6VHV7_9PEZI</name>
<feature type="compositionally biased region" description="Basic and acidic residues" evidence="2">
    <location>
        <begin position="398"/>
        <end position="419"/>
    </location>
</feature>
<dbReference type="PROSITE" id="PS51061">
    <property type="entry name" value="R3H"/>
    <property type="match status" value="1"/>
</dbReference>
<evidence type="ECO:0000256" key="2">
    <source>
        <dbReference type="SAM" id="MobiDB-lite"/>
    </source>
</evidence>
<protein>
    <submittedName>
        <fullName evidence="5">R3H domain-containing protein 2</fullName>
    </submittedName>
</protein>